<dbReference type="OrthoDB" id="270639at2759"/>
<dbReference type="PANTHER" id="PTHR11075">
    <property type="entry name" value="PEPTIDE CHAIN RELEASE FACTOR"/>
    <property type="match status" value="1"/>
</dbReference>
<dbReference type="Proteomes" id="UP000770015">
    <property type="component" value="Unassembled WGS sequence"/>
</dbReference>
<gene>
    <name evidence="3" type="ORF">F5X68DRAFT_208131</name>
</gene>
<dbReference type="GO" id="GO:0005762">
    <property type="term" value="C:mitochondrial large ribosomal subunit"/>
    <property type="evidence" value="ECO:0007669"/>
    <property type="project" value="TreeGrafter"/>
</dbReference>
<evidence type="ECO:0000313" key="4">
    <source>
        <dbReference type="Proteomes" id="UP000770015"/>
    </source>
</evidence>
<dbReference type="PANTHER" id="PTHR11075:SF54">
    <property type="entry name" value="LARGE RIBOSOMAL SUBUNIT PROTEIN ML62"/>
    <property type="match status" value="1"/>
</dbReference>
<protein>
    <submittedName>
        <fullName evidence="3">Peptidyl-tRNA hydrolase domain-containing protein</fullName>
    </submittedName>
</protein>
<dbReference type="AlphaFoldDB" id="A0A9P9ACE1"/>
<dbReference type="Gene3D" id="3.30.160.20">
    <property type="match status" value="1"/>
</dbReference>
<feature type="domain" description="Prokaryotic-type class I peptide chain release factors" evidence="2">
    <location>
        <begin position="65"/>
        <end position="187"/>
    </location>
</feature>
<comment type="similarity">
    <text evidence="1">Belongs to the prokaryotic/mitochondrial release factor family.</text>
</comment>
<dbReference type="GO" id="GO:0016150">
    <property type="term" value="F:translation release factor activity, codon nonspecific"/>
    <property type="evidence" value="ECO:0007669"/>
    <property type="project" value="TreeGrafter"/>
</dbReference>
<keyword evidence="3" id="KW-0378">Hydrolase</keyword>
<evidence type="ECO:0000256" key="1">
    <source>
        <dbReference type="ARBA" id="ARBA00010835"/>
    </source>
</evidence>
<organism evidence="3 4">
    <name type="scientific">Plectosphaerella plurivora</name>
    <dbReference type="NCBI Taxonomy" id="936078"/>
    <lineage>
        <taxon>Eukaryota</taxon>
        <taxon>Fungi</taxon>
        <taxon>Dikarya</taxon>
        <taxon>Ascomycota</taxon>
        <taxon>Pezizomycotina</taxon>
        <taxon>Sordariomycetes</taxon>
        <taxon>Hypocreomycetidae</taxon>
        <taxon>Glomerellales</taxon>
        <taxon>Plectosphaerellaceae</taxon>
        <taxon>Plectosphaerella</taxon>
    </lineage>
</organism>
<dbReference type="InterPro" id="IPR052104">
    <property type="entry name" value="Mito_Release_Factor_mL62"/>
</dbReference>
<comment type="caution">
    <text evidence="3">The sequence shown here is derived from an EMBL/GenBank/DDBJ whole genome shotgun (WGS) entry which is preliminary data.</text>
</comment>
<keyword evidence="4" id="KW-1185">Reference proteome</keyword>
<dbReference type="SUPFAM" id="SSF75620">
    <property type="entry name" value="Release factor"/>
    <property type="match status" value="1"/>
</dbReference>
<proteinExistence type="inferred from homology"/>
<dbReference type="InterPro" id="IPR000352">
    <property type="entry name" value="Pep_chain_release_fac_I"/>
</dbReference>
<sequence length="194" mass="21742">MIGSLVGSRPALKGLQTLHGLLGAPVFFRGNRYQAFDASFDPEELEKARTWRKSFDSSKLPKGQTTFARSSGPGGQHVNKTETKAITVWPVGELLAILPRLMHPGIRTSKYYTARSNALTFQDQTHRSRTSNTDENVEKLFEEVDRIYQEAVPAETSPEKAKKHAKIAKAFNEARIKQKKLHSAKKQSRKGGYD</sequence>
<dbReference type="GO" id="GO:0004045">
    <property type="term" value="F:peptidyl-tRNA hydrolase activity"/>
    <property type="evidence" value="ECO:0007669"/>
    <property type="project" value="TreeGrafter"/>
</dbReference>
<dbReference type="EMBL" id="JAGSXJ010000012">
    <property type="protein sequence ID" value="KAH6686874.1"/>
    <property type="molecule type" value="Genomic_DNA"/>
</dbReference>
<name>A0A9P9ACE1_9PEZI</name>
<dbReference type="Pfam" id="PF00472">
    <property type="entry name" value="RF-1"/>
    <property type="match status" value="1"/>
</dbReference>
<accession>A0A9P9ACE1</accession>
<evidence type="ECO:0000259" key="2">
    <source>
        <dbReference type="Pfam" id="PF00472"/>
    </source>
</evidence>
<dbReference type="GO" id="GO:0070126">
    <property type="term" value="P:mitochondrial translational termination"/>
    <property type="evidence" value="ECO:0007669"/>
    <property type="project" value="TreeGrafter"/>
</dbReference>
<evidence type="ECO:0000313" key="3">
    <source>
        <dbReference type="EMBL" id="KAH6686874.1"/>
    </source>
</evidence>
<dbReference type="InterPro" id="IPR045853">
    <property type="entry name" value="Pep_chain_release_fac_I_sf"/>
</dbReference>
<reference evidence="3" key="1">
    <citation type="journal article" date="2021" name="Nat. Commun.">
        <title>Genetic determinants of endophytism in the Arabidopsis root mycobiome.</title>
        <authorList>
            <person name="Mesny F."/>
            <person name="Miyauchi S."/>
            <person name="Thiergart T."/>
            <person name="Pickel B."/>
            <person name="Atanasova L."/>
            <person name="Karlsson M."/>
            <person name="Huettel B."/>
            <person name="Barry K.W."/>
            <person name="Haridas S."/>
            <person name="Chen C."/>
            <person name="Bauer D."/>
            <person name="Andreopoulos W."/>
            <person name="Pangilinan J."/>
            <person name="LaButti K."/>
            <person name="Riley R."/>
            <person name="Lipzen A."/>
            <person name="Clum A."/>
            <person name="Drula E."/>
            <person name="Henrissat B."/>
            <person name="Kohler A."/>
            <person name="Grigoriev I.V."/>
            <person name="Martin F.M."/>
            <person name="Hacquard S."/>
        </authorList>
    </citation>
    <scope>NUCLEOTIDE SEQUENCE</scope>
    <source>
        <strain evidence="3">MPI-SDFR-AT-0117</strain>
    </source>
</reference>